<keyword evidence="2" id="KW-1185">Reference proteome</keyword>
<comment type="caution">
    <text evidence="1">The sequence shown here is derived from an EMBL/GenBank/DDBJ whole genome shotgun (WGS) entry which is preliminary data.</text>
</comment>
<dbReference type="AlphaFoldDB" id="A0A7W7LML9"/>
<proteinExistence type="predicted"/>
<accession>A0A7W7LML9</accession>
<evidence type="ECO:0000313" key="2">
    <source>
        <dbReference type="Proteomes" id="UP000556084"/>
    </source>
</evidence>
<protein>
    <recommendedName>
        <fullName evidence="3">Nucleopolyhedrovirus P10 family protein</fullName>
    </recommendedName>
</protein>
<name>A0A7W7LML9_9ACTN</name>
<reference evidence="1 2" key="1">
    <citation type="submission" date="2020-08" db="EMBL/GenBank/DDBJ databases">
        <title>Genomic Encyclopedia of Type Strains, Phase III (KMG-III): the genomes of soil and plant-associated and newly described type strains.</title>
        <authorList>
            <person name="Whitman W."/>
        </authorList>
    </citation>
    <scope>NUCLEOTIDE SEQUENCE [LARGE SCALE GENOMIC DNA]</scope>
    <source>
        <strain evidence="1 2">CECT 3266</strain>
    </source>
</reference>
<dbReference type="Proteomes" id="UP000556084">
    <property type="component" value="Unassembled WGS sequence"/>
</dbReference>
<evidence type="ECO:0000313" key="1">
    <source>
        <dbReference type="EMBL" id="MBB4893063.1"/>
    </source>
</evidence>
<evidence type="ECO:0008006" key="3">
    <source>
        <dbReference type="Google" id="ProtNLM"/>
    </source>
</evidence>
<dbReference type="RefSeq" id="WP_343069474.1">
    <property type="nucleotide sequence ID" value="NZ_JACHJH010000002.1"/>
</dbReference>
<organism evidence="1 2">
    <name type="scientific">Streptomyces olivoverticillatus</name>
    <dbReference type="NCBI Taxonomy" id="66427"/>
    <lineage>
        <taxon>Bacteria</taxon>
        <taxon>Bacillati</taxon>
        <taxon>Actinomycetota</taxon>
        <taxon>Actinomycetes</taxon>
        <taxon>Kitasatosporales</taxon>
        <taxon>Streptomycetaceae</taxon>
        <taxon>Streptomyces</taxon>
    </lineage>
</organism>
<dbReference type="EMBL" id="JACHJH010000002">
    <property type="protein sequence ID" value="MBB4893063.1"/>
    <property type="molecule type" value="Genomic_DNA"/>
</dbReference>
<gene>
    <name evidence="1" type="ORF">FHS39_002074</name>
</gene>
<sequence length="186" mass="18922">MAAEDQDRWAEAVRRQLAAGRVLLLGGPSDEGLWITEAAVAAALRRSASAAGLGVRLGDVRIVETGHIEAGFAAPPGPPLRELAERLRGVLWETAEGVGLRVSGVDLQVTELLDARAPGVAAGDAPIPGPPPAGLPVPGVAEVATVLGGRYAGWKQIAVAAGHRAVDVARAVRAATSMDVLVTEAG</sequence>